<dbReference type="InterPro" id="IPR012349">
    <property type="entry name" value="Split_barrel_FMN-bd"/>
</dbReference>
<protein>
    <submittedName>
        <fullName evidence="3">Pyridoxamine 5'-phosphate oxidase family protein</fullName>
    </submittedName>
</protein>
<dbReference type="RefSeq" id="WP_138649237.1">
    <property type="nucleotide sequence ID" value="NZ_VCKW01000255.1"/>
</dbReference>
<dbReference type="SUPFAM" id="SSF50475">
    <property type="entry name" value="FMN-binding split barrel"/>
    <property type="match status" value="1"/>
</dbReference>
<sequence>MNLPDDLDQLARAIIDANRYMTLGTTEPDNRPRLSPVYFTHANYQTFYWVSSPSAQHSRNVEARPSVALAIYDSTAEIGYGRCAYIDATASIVPDEELPQRCAEAFARTDPGARAFQPEELSGDARLRLYLAHATNHEVHVPGRDPSNESGIDTRRQVNP</sequence>
<dbReference type="OrthoDB" id="9788889at2"/>
<feature type="region of interest" description="Disordered" evidence="1">
    <location>
        <begin position="138"/>
        <end position="160"/>
    </location>
</feature>
<feature type="domain" description="Pyridoxamine 5'-phosphate oxidase N-terminal" evidence="2">
    <location>
        <begin position="8"/>
        <end position="102"/>
    </location>
</feature>
<accession>A0A5C4J292</accession>
<evidence type="ECO:0000256" key="1">
    <source>
        <dbReference type="SAM" id="MobiDB-lite"/>
    </source>
</evidence>
<reference evidence="3 4" key="1">
    <citation type="submission" date="2019-05" db="EMBL/GenBank/DDBJ databases">
        <title>Draft genome sequence of Actinomadura sp. 14C53.</title>
        <authorList>
            <person name="Saricaoglu S."/>
            <person name="Isik K."/>
        </authorList>
    </citation>
    <scope>NUCLEOTIDE SEQUENCE [LARGE SCALE GENOMIC DNA]</scope>
    <source>
        <strain evidence="3 4">14C53</strain>
    </source>
</reference>
<dbReference type="Proteomes" id="UP000309174">
    <property type="component" value="Unassembled WGS sequence"/>
</dbReference>
<evidence type="ECO:0000313" key="4">
    <source>
        <dbReference type="Proteomes" id="UP000309174"/>
    </source>
</evidence>
<dbReference type="Pfam" id="PF01243">
    <property type="entry name" value="PNPOx_N"/>
    <property type="match status" value="1"/>
</dbReference>
<dbReference type="Gene3D" id="2.30.110.10">
    <property type="entry name" value="Electron Transport, Fmn-binding Protein, Chain A"/>
    <property type="match status" value="1"/>
</dbReference>
<name>A0A5C4J292_9ACTN</name>
<evidence type="ECO:0000313" key="3">
    <source>
        <dbReference type="EMBL" id="TMQ90865.1"/>
    </source>
</evidence>
<dbReference type="AlphaFoldDB" id="A0A5C4J292"/>
<gene>
    <name evidence="3" type="ORF">ETD83_33615</name>
</gene>
<evidence type="ECO:0000259" key="2">
    <source>
        <dbReference type="Pfam" id="PF01243"/>
    </source>
</evidence>
<organism evidence="3 4">
    <name type="scientific">Actinomadura soli</name>
    <dbReference type="NCBI Taxonomy" id="2508997"/>
    <lineage>
        <taxon>Bacteria</taxon>
        <taxon>Bacillati</taxon>
        <taxon>Actinomycetota</taxon>
        <taxon>Actinomycetes</taxon>
        <taxon>Streptosporangiales</taxon>
        <taxon>Thermomonosporaceae</taxon>
        <taxon>Actinomadura</taxon>
    </lineage>
</organism>
<proteinExistence type="predicted"/>
<keyword evidence="4" id="KW-1185">Reference proteome</keyword>
<dbReference type="InterPro" id="IPR011576">
    <property type="entry name" value="Pyridox_Oxase_N"/>
</dbReference>
<comment type="caution">
    <text evidence="3">The sequence shown here is derived from an EMBL/GenBank/DDBJ whole genome shotgun (WGS) entry which is preliminary data.</text>
</comment>
<dbReference type="EMBL" id="VCKW01000255">
    <property type="protein sequence ID" value="TMQ90865.1"/>
    <property type="molecule type" value="Genomic_DNA"/>
</dbReference>